<evidence type="ECO:0000256" key="2">
    <source>
        <dbReference type="ARBA" id="ARBA00022771"/>
    </source>
</evidence>
<dbReference type="Pfam" id="PF01753">
    <property type="entry name" value="zf-MYND"/>
    <property type="match status" value="1"/>
</dbReference>
<keyword evidence="1" id="KW-0479">Metal-binding</keyword>
<keyword evidence="3" id="KW-0862">Zinc</keyword>
<name>A0A2H1GT27_ZYMTR</name>
<gene>
    <name evidence="6" type="ORF">ZT1E4_G8342</name>
</gene>
<dbReference type="PROSITE" id="PS01360">
    <property type="entry name" value="ZF_MYND_1"/>
    <property type="match status" value="1"/>
</dbReference>
<sequence length="186" mass="20810">MPVDGVIPDRIAANRIITNVHKLMVVGKLIGADDGKEFIRRGERIIHQYLRVLPHSLSAMRESADISITVYRMRQGLMAAGVDAATFIATTLQSYPEHDAHLRELTVWNTEELVALPLSAEERRIKRNCTFCGARSAQDRVLLTCGRCRVALYCDEICQRMDWRRGHRTSCVVSESENGTANGVSA</sequence>
<evidence type="ECO:0000259" key="5">
    <source>
        <dbReference type="PROSITE" id="PS50865"/>
    </source>
</evidence>
<evidence type="ECO:0000256" key="3">
    <source>
        <dbReference type="ARBA" id="ARBA00022833"/>
    </source>
</evidence>
<dbReference type="Proteomes" id="UP000245764">
    <property type="component" value="Chromosome 8"/>
</dbReference>
<dbReference type="Gene3D" id="6.10.140.2220">
    <property type="match status" value="1"/>
</dbReference>
<organism evidence="6 7">
    <name type="scientific">Zymoseptoria tritici ST99CH_1E4</name>
    <dbReference type="NCBI Taxonomy" id="1276532"/>
    <lineage>
        <taxon>Eukaryota</taxon>
        <taxon>Fungi</taxon>
        <taxon>Dikarya</taxon>
        <taxon>Ascomycota</taxon>
        <taxon>Pezizomycotina</taxon>
        <taxon>Dothideomycetes</taxon>
        <taxon>Dothideomycetidae</taxon>
        <taxon>Mycosphaerellales</taxon>
        <taxon>Mycosphaerellaceae</taxon>
        <taxon>Zymoseptoria</taxon>
    </lineage>
</organism>
<evidence type="ECO:0000313" key="7">
    <source>
        <dbReference type="Proteomes" id="UP000245764"/>
    </source>
</evidence>
<keyword evidence="2 4" id="KW-0863">Zinc-finger</keyword>
<dbReference type="InterPro" id="IPR002893">
    <property type="entry name" value="Znf_MYND"/>
</dbReference>
<evidence type="ECO:0000256" key="1">
    <source>
        <dbReference type="ARBA" id="ARBA00022723"/>
    </source>
</evidence>
<evidence type="ECO:0000256" key="4">
    <source>
        <dbReference type="PROSITE-ProRule" id="PRU00134"/>
    </source>
</evidence>
<proteinExistence type="predicted"/>
<feature type="domain" description="MYND-type" evidence="5">
    <location>
        <begin position="129"/>
        <end position="171"/>
    </location>
</feature>
<dbReference type="AlphaFoldDB" id="A0A2H1GT27"/>
<dbReference type="PROSITE" id="PS50865">
    <property type="entry name" value="ZF_MYND_2"/>
    <property type="match status" value="1"/>
</dbReference>
<dbReference type="GO" id="GO:0008270">
    <property type="term" value="F:zinc ion binding"/>
    <property type="evidence" value="ECO:0007669"/>
    <property type="project" value="UniProtKB-KW"/>
</dbReference>
<dbReference type="EMBL" id="LT854260">
    <property type="protein sequence ID" value="SMR56745.1"/>
    <property type="molecule type" value="Genomic_DNA"/>
</dbReference>
<reference evidence="7" key="1">
    <citation type="submission" date="2017-05" db="EMBL/GenBank/DDBJ databases">
        <authorList>
            <person name="Song R."/>
            <person name="Chenine A.L."/>
            <person name="Ruprecht R.M."/>
        </authorList>
    </citation>
    <scope>NUCLEOTIDE SEQUENCE [LARGE SCALE GENOMIC DNA]</scope>
</reference>
<evidence type="ECO:0000313" key="6">
    <source>
        <dbReference type="EMBL" id="SMR56745.1"/>
    </source>
</evidence>
<dbReference type="SUPFAM" id="SSF144232">
    <property type="entry name" value="HIT/MYND zinc finger-like"/>
    <property type="match status" value="1"/>
</dbReference>
<accession>A0A2H1GT27</accession>
<protein>
    <recommendedName>
        <fullName evidence="5">MYND-type domain-containing protein</fullName>
    </recommendedName>
</protein>